<dbReference type="AlphaFoldDB" id="A0A498KMV4"/>
<sequence length="105" mass="11494">MPNHCQGCCRQGLLRFARISVSNEAAKFSVSNEVVKFSTNGENLGLFLHNVPVDKHDEATITEMEEPVNLTITLSSMIPLAAAIPSTRQVKTKMSSNSHLLVVIE</sequence>
<dbReference type="InterPro" id="IPR022649">
    <property type="entry name" value="Pr_cel_nuc_antig_C"/>
</dbReference>
<organism evidence="2 3">
    <name type="scientific">Malus domestica</name>
    <name type="common">Apple</name>
    <name type="synonym">Pyrus malus</name>
    <dbReference type="NCBI Taxonomy" id="3750"/>
    <lineage>
        <taxon>Eukaryota</taxon>
        <taxon>Viridiplantae</taxon>
        <taxon>Streptophyta</taxon>
        <taxon>Embryophyta</taxon>
        <taxon>Tracheophyta</taxon>
        <taxon>Spermatophyta</taxon>
        <taxon>Magnoliopsida</taxon>
        <taxon>eudicotyledons</taxon>
        <taxon>Gunneridae</taxon>
        <taxon>Pentapetalae</taxon>
        <taxon>rosids</taxon>
        <taxon>fabids</taxon>
        <taxon>Rosales</taxon>
        <taxon>Rosaceae</taxon>
        <taxon>Amygdaloideae</taxon>
        <taxon>Maleae</taxon>
        <taxon>Malus</taxon>
    </lineage>
</organism>
<keyword evidence="3" id="KW-1185">Reference proteome</keyword>
<dbReference type="Gene3D" id="3.70.10.10">
    <property type="match status" value="1"/>
</dbReference>
<dbReference type="GO" id="GO:0006275">
    <property type="term" value="P:regulation of DNA replication"/>
    <property type="evidence" value="ECO:0007669"/>
    <property type="project" value="InterPro"/>
</dbReference>
<dbReference type="Pfam" id="PF02747">
    <property type="entry name" value="PCNA_C"/>
    <property type="match status" value="1"/>
</dbReference>
<dbReference type="EMBL" id="RDQH01000327">
    <property type="protein sequence ID" value="RXI08857.1"/>
    <property type="molecule type" value="Genomic_DNA"/>
</dbReference>
<dbReference type="Proteomes" id="UP000290289">
    <property type="component" value="Chromosome 1"/>
</dbReference>
<dbReference type="GO" id="GO:0003677">
    <property type="term" value="F:DNA binding"/>
    <property type="evidence" value="ECO:0007669"/>
    <property type="project" value="InterPro"/>
</dbReference>
<gene>
    <name evidence="2" type="ORF">DVH24_023001</name>
</gene>
<evidence type="ECO:0000259" key="1">
    <source>
        <dbReference type="Pfam" id="PF02747"/>
    </source>
</evidence>
<reference evidence="2 3" key="1">
    <citation type="submission" date="2018-10" db="EMBL/GenBank/DDBJ databases">
        <title>A high-quality apple genome assembly.</title>
        <authorList>
            <person name="Hu J."/>
        </authorList>
    </citation>
    <scope>NUCLEOTIDE SEQUENCE [LARGE SCALE GENOMIC DNA]</scope>
    <source>
        <strain evidence="3">cv. HFTH1</strain>
        <tissue evidence="2">Young leaf</tissue>
    </source>
</reference>
<evidence type="ECO:0000313" key="3">
    <source>
        <dbReference type="Proteomes" id="UP000290289"/>
    </source>
</evidence>
<proteinExistence type="predicted"/>
<comment type="caution">
    <text evidence="2">The sequence shown here is derived from an EMBL/GenBank/DDBJ whole genome shotgun (WGS) entry which is preliminary data.</text>
</comment>
<evidence type="ECO:0000313" key="2">
    <source>
        <dbReference type="EMBL" id="RXI08857.1"/>
    </source>
</evidence>
<protein>
    <recommendedName>
        <fullName evidence="1">Proliferating cell nuclear antigen PCNA C-terminal domain-containing protein</fullName>
    </recommendedName>
</protein>
<accession>A0A498KMV4</accession>
<dbReference type="SUPFAM" id="SSF55979">
    <property type="entry name" value="DNA clamp"/>
    <property type="match status" value="1"/>
</dbReference>
<feature type="domain" description="Proliferating cell nuclear antigen PCNA C-terminal" evidence="1">
    <location>
        <begin position="24"/>
        <end position="102"/>
    </location>
</feature>
<dbReference type="InterPro" id="IPR046938">
    <property type="entry name" value="DNA_clamp_sf"/>
</dbReference>
<name>A0A498KMV4_MALDO</name>